<proteinExistence type="predicted"/>
<gene>
    <name evidence="1" type="ORF">GQ26_0181000</name>
</gene>
<dbReference type="AlphaFoldDB" id="A0A093V9F9"/>
<dbReference type="Gene3D" id="3.80.10.10">
    <property type="entry name" value="Ribonuclease Inhibitor"/>
    <property type="match status" value="1"/>
</dbReference>
<name>A0A093V9F9_TALMA</name>
<accession>A0A093V9F9</accession>
<reference evidence="1" key="1">
    <citation type="journal article" date="2014" name="PLoS Genet.">
        <title>Signature Gene Expression Reveals Novel Clues to the Molecular Mechanisms of Dimorphic Transition in Penicillium marneffei.</title>
        <authorList>
            <person name="Yang E."/>
            <person name="Wang G."/>
            <person name="Cai J."/>
            <person name="Woo P.C."/>
            <person name="Lau S.K."/>
            <person name="Yuen K.-Y."/>
            <person name="Chow W.-N."/>
            <person name="Lin X."/>
        </authorList>
    </citation>
    <scope>NUCLEOTIDE SEQUENCE [LARGE SCALE GENOMIC DNA]</scope>
    <source>
        <strain evidence="1">PM1</strain>
    </source>
</reference>
<evidence type="ECO:0000313" key="1">
    <source>
        <dbReference type="EMBL" id="KFX46604.1"/>
    </source>
</evidence>
<organism evidence="1">
    <name type="scientific">Talaromyces marneffei PM1</name>
    <dbReference type="NCBI Taxonomy" id="1077442"/>
    <lineage>
        <taxon>Eukaryota</taxon>
        <taxon>Fungi</taxon>
        <taxon>Dikarya</taxon>
        <taxon>Ascomycota</taxon>
        <taxon>Pezizomycotina</taxon>
        <taxon>Eurotiomycetes</taxon>
        <taxon>Eurotiomycetidae</taxon>
        <taxon>Eurotiales</taxon>
        <taxon>Trichocomaceae</taxon>
        <taxon>Talaromyces</taxon>
        <taxon>Talaromyces sect. Talaromyces</taxon>
    </lineage>
</organism>
<comment type="caution">
    <text evidence="1">The sequence shown here is derived from an EMBL/GenBank/DDBJ whole genome shotgun (WGS) entry which is preliminary data.</text>
</comment>
<sequence length="657" mass="75517">MLSKLPSEILLLIGEWLDLVEPRSVLDLAYASKHCYSIVAVISYRTLEFSTDLTRLQEDVEGYYKLLKRVNGHGRVSRLVISNRLPHQAQQREEWHRLKMSSAEYNGSDLDIFKEQERIYAKQPVRDSASLDMLYKEDHLWKPLATFIEHLPALTSVFYNNWNQFPPSLFESINNYTPGCALYLTNFFLSSLGADGTDDYEFRLSTSPCLRGIISQYEDTNGYDSYGRITYHTQALQSLIHGLTPNLKEFYVYHRPHRINEEEPLQPRDDWNYFRMNCHGNSTQSHSGGSLENFGLSYYGLYPEEFEWWIESVNLSKLKALRLSELTLEVNSMQYLASCRFPSLQELDINLFINTSRQAMDDFKSAANHFLLNLPPLTHLHLLRWDPKVCAGLISEKFGSRLRRLSITPAFNISIPLQDIQSLAEVCQLVEELTIEISRTRGDSQEVAHYRLLGSFPRLRRLFLSLSPSGHVLTRGTRHDAGAAHEDHHNNVFEPRNDPTFNEFDQQHVETTYGNGCLIPRNGHIRDAMINSALDGQLASDIFTAINPRDGPLEFMQVQISMGMEICRRVGGVDLITILHRISPQCTVTRICGDELNLKVLVDSGDREPPPLHPDLQPWLMPIFNRVWPAKIGNWYEDWHSFPLATSPDKEIDWKSG</sequence>
<dbReference type="eggNOG" id="ENOG502SJ7Y">
    <property type="taxonomic scope" value="Eukaryota"/>
</dbReference>
<dbReference type="InterPro" id="IPR032675">
    <property type="entry name" value="LRR_dom_sf"/>
</dbReference>
<dbReference type="EMBL" id="JPOX01000018">
    <property type="protein sequence ID" value="KFX46604.1"/>
    <property type="molecule type" value="Genomic_DNA"/>
</dbReference>
<dbReference type="HOGENOM" id="CLU_024672_1_0_1"/>
<protein>
    <submittedName>
        <fullName evidence="1">Uncharacterized protein</fullName>
    </submittedName>
</protein>